<dbReference type="RefSeq" id="WP_147110162.1">
    <property type="nucleotide sequence ID" value="NZ_BJVJ01000041.1"/>
</dbReference>
<evidence type="ECO:0000259" key="7">
    <source>
        <dbReference type="Pfam" id="PF00296"/>
    </source>
</evidence>
<comment type="caution">
    <text evidence="8">The sequence shown here is derived from an EMBL/GenBank/DDBJ whole genome shotgun (WGS) entry which is preliminary data.</text>
</comment>
<evidence type="ECO:0000256" key="1">
    <source>
        <dbReference type="ARBA" id="ARBA00022630"/>
    </source>
</evidence>
<feature type="domain" description="Luciferase-like" evidence="7">
    <location>
        <begin position="35"/>
        <end position="385"/>
    </location>
</feature>
<feature type="binding site" evidence="6">
    <location>
        <position position="62"/>
    </location>
    <ligand>
        <name>FMN</name>
        <dbReference type="ChEBI" id="CHEBI:58210"/>
    </ligand>
</feature>
<dbReference type="GO" id="GO:0016705">
    <property type="term" value="F:oxidoreductase activity, acting on paired donors, with incorporation or reduction of molecular oxygen"/>
    <property type="evidence" value="ECO:0007669"/>
    <property type="project" value="InterPro"/>
</dbReference>
<evidence type="ECO:0000313" key="8">
    <source>
        <dbReference type="EMBL" id="GEL24862.1"/>
    </source>
</evidence>
<proteinExistence type="inferred from homology"/>
<evidence type="ECO:0000256" key="5">
    <source>
        <dbReference type="ARBA" id="ARBA00033748"/>
    </source>
</evidence>
<dbReference type="PANTHER" id="PTHR30011:SF16">
    <property type="entry name" value="C2H2 FINGER DOMAIN TRANSCRIPTION FACTOR (EUROFUNG)-RELATED"/>
    <property type="match status" value="1"/>
</dbReference>
<organism evidence="8 9">
    <name type="scientific">Pseudonocardia sulfidoxydans NBRC 16205</name>
    <dbReference type="NCBI Taxonomy" id="1223511"/>
    <lineage>
        <taxon>Bacteria</taxon>
        <taxon>Bacillati</taxon>
        <taxon>Actinomycetota</taxon>
        <taxon>Actinomycetes</taxon>
        <taxon>Pseudonocardiales</taxon>
        <taxon>Pseudonocardiaceae</taxon>
        <taxon>Pseudonocardia</taxon>
    </lineage>
</organism>
<dbReference type="OrthoDB" id="9135350at2"/>
<dbReference type="InterPro" id="IPR016215">
    <property type="entry name" value="NTA_MOA"/>
</dbReference>
<dbReference type="Gene3D" id="3.20.20.30">
    <property type="entry name" value="Luciferase-like domain"/>
    <property type="match status" value="1"/>
</dbReference>
<name>A0A511DJ75_9PSEU</name>
<dbReference type="EMBL" id="BJVJ01000041">
    <property type="protein sequence ID" value="GEL24862.1"/>
    <property type="molecule type" value="Genomic_DNA"/>
</dbReference>
<dbReference type="PANTHER" id="PTHR30011">
    <property type="entry name" value="ALKANESULFONATE MONOOXYGENASE-RELATED"/>
    <property type="match status" value="1"/>
</dbReference>
<keyword evidence="1 6" id="KW-0285">Flavoprotein</keyword>
<feature type="binding site" evidence="6">
    <location>
        <position position="158"/>
    </location>
    <ligand>
        <name>FMN</name>
        <dbReference type="ChEBI" id="CHEBI:58210"/>
    </ligand>
</feature>
<dbReference type="InterPro" id="IPR051260">
    <property type="entry name" value="Diverse_substr_monoxygenases"/>
</dbReference>
<keyword evidence="3" id="KW-0560">Oxidoreductase</keyword>
<feature type="binding site" evidence="6">
    <location>
        <position position="234"/>
    </location>
    <ligand>
        <name>FMN</name>
        <dbReference type="ChEBI" id="CHEBI:58210"/>
    </ligand>
</feature>
<protein>
    <recommendedName>
        <fullName evidence="7">Luciferase-like domain-containing protein</fullName>
    </recommendedName>
</protein>
<comment type="similarity">
    <text evidence="5">Belongs to the NtaA/SnaA/DszA monooxygenase family.</text>
</comment>
<dbReference type="InterPro" id="IPR011251">
    <property type="entry name" value="Luciferase-like_dom"/>
</dbReference>
<gene>
    <name evidence="8" type="ORF">PSU4_38160</name>
</gene>
<evidence type="ECO:0000313" key="9">
    <source>
        <dbReference type="Proteomes" id="UP000321685"/>
    </source>
</evidence>
<evidence type="ECO:0000256" key="2">
    <source>
        <dbReference type="ARBA" id="ARBA00022643"/>
    </source>
</evidence>
<dbReference type="SUPFAM" id="SSF51679">
    <property type="entry name" value="Bacterial luciferase-like"/>
    <property type="match status" value="1"/>
</dbReference>
<dbReference type="NCBIfam" id="TIGR03860">
    <property type="entry name" value="FMN_nitrolo"/>
    <property type="match status" value="1"/>
</dbReference>
<keyword evidence="4" id="KW-0503">Monooxygenase</keyword>
<keyword evidence="2 6" id="KW-0288">FMN</keyword>
<dbReference type="Proteomes" id="UP000321685">
    <property type="component" value="Unassembled WGS sequence"/>
</dbReference>
<dbReference type="Pfam" id="PF00296">
    <property type="entry name" value="Bac_luciferase"/>
    <property type="match status" value="1"/>
</dbReference>
<dbReference type="AlphaFoldDB" id="A0A511DJ75"/>
<sequence length="453" mass="50992">MSAGRPKEIRFNALEQGNPSFQSFGLWAHPRDKAVDYTSIRYWADYAQLLERGLFDNLFIADVYGMPDVYRGNADGALRNGSQAPSVDPAVLLPGMAAVTENLCFTMTGSATYERPYQFARRLSTLDHLLDGRLGWNIVTSYLGSGARAMGLDGLIPHDRRYDMADEFCDGVYRLWEESWGEGSLPKDKATRVYADPSKITRIDFDGEFHRFSAIHAVEPSPQRTPVLFQAGGSPRGRQFAATHAEGIYLNGTTIEIVRDKIAVMTKELEAAGRPRDSVKFFAGVSVFVDETEELARARYNDYLKYSSFEGLISTMSGLMGIDLSEYPVDKPIEYEENDSNRSALEMFTRGNSWTVRQVLEEKALCGTNMALIGSPTQIADELIRWMDETDLDGFNIARIVAHETYENFIDMVVPVLQERGRYKTEYAPGTFREKLFGSTRIPESHRAGSFRR</sequence>
<dbReference type="InterPro" id="IPR036661">
    <property type="entry name" value="Luciferase-like_sf"/>
</dbReference>
<feature type="binding site" evidence="6">
    <location>
        <position position="162"/>
    </location>
    <ligand>
        <name>FMN</name>
        <dbReference type="ChEBI" id="CHEBI:58210"/>
    </ligand>
</feature>
<accession>A0A511DJ75</accession>
<evidence type="ECO:0000256" key="4">
    <source>
        <dbReference type="ARBA" id="ARBA00023033"/>
    </source>
</evidence>
<feature type="binding site" evidence="6">
    <location>
        <position position="108"/>
    </location>
    <ligand>
        <name>FMN</name>
        <dbReference type="ChEBI" id="CHEBI:58210"/>
    </ligand>
</feature>
<reference evidence="8 9" key="1">
    <citation type="submission" date="2019-07" db="EMBL/GenBank/DDBJ databases">
        <title>Whole genome shotgun sequence of Pseudonocardia sulfidoxydans NBRC 16205.</title>
        <authorList>
            <person name="Hosoyama A."/>
            <person name="Uohara A."/>
            <person name="Ohji S."/>
            <person name="Ichikawa N."/>
        </authorList>
    </citation>
    <scope>NUCLEOTIDE SEQUENCE [LARGE SCALE GENOMIC DNA]</scope>
    <source>
        <strain evidence="8 9">NBRC 16205</strain>
    </source>
</reference>
<dbReference type="PIRSF" id="PIRSF000337">
    <property type="entry name" value="NTA_MOA"/>
    <property type="match status" value="1"/>
</dbReference>
<keyword evidence="9" id="KW-1185">Reference proteome</keyword>
<evidence type="ECO:0000256" key="6">
    <source>
        <dbReference type="PIRSR" id="PIRSR000337-1"/>
    </source>
</evidence>
<evidence type="ECO:0000256" key="3">
    <source>
        <dbReference type="ARBA" id="ARBA00023002"/>
    </source>
</evidence>
<dbReference type="GO" id="GO:0004497">
    <property type="term" value="F:monooxygenase activity"/>
    <property type="evidence" value="ECO:0007669"/>
    <property type="project" value="UniProtKB-KW"/>
</dbReference>